<protein>
    <submittedName>
        <fullName evidence="2">Uncharacterized protein</fullName>
    </submittedName>
</protein>
<name>A0A8R7PYQ2_TRIUA</name>
<evidence type="ECO:0000313" key="2">
    <source>
        <dbReference type="EnsemblPlants" id="TuG1812G0300004735.01.T01.cds435217"/>
    </source>
</evidence>
<organism evidence="2 3">
    <name type="scientific">Triticum urartu</name>
    <name type="common">Red wild einkorn</name>
    <name type="synonym">Crithodium urartu</name>
    <dbReference type="NCBI Taxonomy" id="4572"/>
    <lineage>
        <taxon>Eukaryota</taxon>
        <taxon>Viridiplantae</taxon>
        <taxon>Streptophyta</taxon>
        <taxon>Embryophyta</taxon>
        <taxon>Tracheophyta</taxon>
        <taxon>Spermatophyta</taxon>
        <taxon>Magnoliopsida</taxon>
        <taxon>Liliopsida</taxon>
        <taxon>Poales</taxon>
        <taxon>Poaceae</taxon>
        <taxon>BOP clade</taxon>
        <taxon>Pooideae</taxon>
        <taxon>Triticodae</taxon>
        <taxon>Triticeae</taxon>
        <taxon>Triticinae</taxon>
        <taxon>Triticum</taxon>
    </lineage>
</organism>
<reference evidence="3" key="1">
    <citation type="journal article" date="2013" name="Nature">
        <title>Draft genome of the wheat A-genome progenitor Triticum urartu.</title>
        <authorList>
            <person name="Ling H.Q."/>
            <person name="Zhao S."/>
            <person name="Liu D."/>
            <person name="Wang J."/>
            <person name="Sun H."/>
            <person name="Zhang C."/>
            <person name="Fan H."/>
            <person name="Li D."/>
            <person name="Dong L."/>
            <person name="Tao Y."/>
            <person name="Gao C."/>
            <person name="Wu H."/>
            <person name="Li Y."/>
            <person name="Cui Y."/>
            <person name="Guo X."/>
            <person name="Zheng S."/>
            <person name="Wang B."/>
            <person name="Yu K."/>
            <person name="Liang Q."/>
            <person name="Yang W."/>
            <person name="Lou X."/>
            <person name="Chen J."/>
            <person name="Feng M."/>
            <person name="Jian J."/>
            <person name="Zhang X."/>
            <person name="Luo G."/>
            <person name="Jiang Y."/>
            <person name="Liu J."/>
            <person name="Wang Z."/>
            <person name="Sha Y."/>
            <person name="Zhang B."/>
            <person name="Wu H."/>
            <person name="Tang D."/>
            <person name="Shen Q."/>
            <person name="Xue P."/>
            <person name="Zou S."/>
            <person name="Wang X."/>
            <person name="Liu X."/>
            <person name="Wang F."/>
            <person name="Yang Y."/>
            <person name="An X."/>
            <person name="Dong Z."/>
            <person name="Zhang K."/>
            <person name="Zhang X."/>
            <person name="Luo M.C."/>
            <person name="Dvorak J."/>
            <person name="Tong Y."/>
            <person name="Wang J."/>
            <person name="Yang H."/>
            <person name="Li Z."/>
            <person name="Wang D."/>
            <person name="Zhang A."/>
            <person name="Wang J."/>
        </authorList>
    </citation>
    <scope>NUCLEOTIDE SEQUENCE</scope>
    <source>
        <strain evidence="3">cv. G1812</strain>
    </source>
</reference>
<feature type="region of interest" description="Disordered" evidence="1">
    <location>
        <begin position="1"/>
        <end position="32"/>
    </location>
</feature>
<reference evidence="2" key="2">
    <citation type="submission" date="2018-03" db="EMBL/GenBank/DDBJ databases">
        <title>The Triticum urartu genome reveals the dynamic nature of wheat genome evolution.</title>
        <authorList>
            <person name="Ling H."/>
            <person name="Ma B."/>
            <person name="Shi X."/>
            <person name="Liu H."/>
            <person name="Dong L."/>
            <person name="Sun H."/>
            <person name="Cao Y."/>
            <person name="Gao Q."/>
            <person name="Zheng S."/>
            <person name="Li Y."/>
            <person name="Yu Y."/>
            <person name="Du H."/>
            <person name="Qi M."/>
            <person name="Li Y."/>
            <person name="Yu H."/>
            <person name="Cui Y."/>
            <person name="Wang N."/>
            <person name="Chen C."/>
            <person name="Wu H."/>
            <person name="Zhao Y."/>
            <person name="Zhang J."/>
            <person name="Li Y."/>
            <person name="Zhou W."/>
            <person name="Zhang B."/>
            <person name="Hu W."/>
            <person name="Eijk M."/>
            <person name="Tang J."/>
            <person name="Witsenboer H."/>
            <person name="Zhao S."/>
            <person name="Li Z."/>
            <person name="Zhang A."/>
            <person name="Wang D."/>
            <person name="Liang C."/>
        </authorList>
    </citation>
    <scope>NUCLEOTIDE SEQUENCE [LARGE SCALE GENOMIC DNA]</scope>
    <source>
        <strain evidence="2">cv. G1812</strain>
    </source>
</reference>
<proteinExistence type="predicted"/>
<evidence type="ECO:0000256" key="1">
    <source>
        <dbReference type="SAM" id="MobiDB-lite"/>
    </source>
</evidence>
<reference evidence="2" key="3">
    <citation type="submission" date="2022-06" db="UniProtKB">
        <authorList>
            <consortium name="EnsemblPlants"/>
        </authorList>
    </citation>
    <scope>IDENTIFICATION</scope>
</reference>
<sequence length="169" mass="19057">RSVSTTRIHPVETSEPLGDPGGGVGELVDGGEERPPVLPVRLPVRPLRLQLLRQQTVAPLQRLRHLPPHARRPRPCRWRRRRRVRVLRPDSGAERRLAVLLRRRVLVRRRLLGALRRRIGALALGLGGGRRHVHSRCAAAKKRAIHMSTWQVASKFAIECSGGPYLGWA</sequence>
<dbReference type="Proteomes" id="UP000015106">
    <property type="component" value="Chromosome 3"/>
</dbReference>
<accession>A0A8R7PYQ2</accession>
<keyword evidence="3" id="KW-1185">Reference proteome</keyword>
<evidence type="ECO:0000313" key="3">
    <source>
        <dbReference type="Proteomes" id="UP000015106"/>
    </source>
</evidence>
<dbReference type="AlphaFoldDB" id="A0A8R7PYQ2"/>
<dbReference type="Gramene" id="TuG1812G0300004735.01.T01">
    <property type="protein sequence ID" value="TuG1812G0300004735.01.T01.cds435217"/>
    <property type="gene ID" value="TuG1812G0300004735.01"/>
</dbReference>
<dbReference type="EnsemblPlants" id="TuG1812G0300004735.01.T01">
    <property type="protein sequence ID" value="TuG1812G0300004735.01.T01.cds435217"/>
    <property type="gene ID" value="TuG1812G0300004735.01"/>
</dbReference>